<proteinExistence type="inferred from homology"/>
<dbReference type="GO" id="GO:0008234">
    <property type="term" value="F:cysteine-type peptidase activity"/>
    <property type="evidence" value="ECO:0007669"/>
    <property type="project" value="UniProtKB-KW"/>
</dbReference>
<keyword evidence="9" id="KW-1185">Reference proteome</keyword>
<dbReference type="KEGG" id="pvt:110079320"/>
<organism evidence="9 10">
    <name type="scientific">Pogona vitticeps</name>
    <name type="common">central bearded dragon</name>
    <dbReference type="NCBI Taxonomy" id="103695"/>
    <lineage>
        <taxon>Eukaryota</taxon>
        <taxon>Metazoa</taxon>
        <taxon>Chordata</taxon>
        <taxon>Craniata</taxon>
        <taxon>Vertebrata</taxon>
        <taxon>Euteleostomi</taxon>
        <taxon>Lepidosauria</taxon>
        <taxon>Squamata</taxon>
        <taxon>Bifurcata</taxon>
        <taxon>Unidentata</taxon>
        <taxon>Episquamata</taxon>
        <taxon>Toxicofera</taxon>
        <taxon>Iguania</taxon>
        <taxon>Acrodonta</taxon>
        <taxon>Agamidae</taxon>
        <taxon>Amphibolurinae</taxon>
        <taxon>Pogona</taxon>
    </lineage>
</organism>
<accession>A0A6J0TSE0</accession>
<keyword evidence="3" id="KW-0378">Hydrolase</keyword>
<dbReference type="PRINTS" id="PR00705">
    <property type="entry name" value="PAPAIN"/>
</dbReference>
<dbReference type="PROSITE" id="PS00640">
    <property type="entry name" value="THIOL_PROTEASE_ASN"/>
    <property type="match status" value="1"/>
</dbReference>
<comment type="similarity">
    <text evidence="1">Belongs to the peptidase C1 family.</text>
</comment>
<evidence type="ECO:0000259" key="7">
    <source>
        <dbReference type="SMART" id="SM00645"/>
    </source>
</evidence>
<feature type="domain" description="Peptidase C1A papain C-terminal" evidence="7">
    <location>
        <begin position="189"/>
        <end position="408"/>
    </location>
</feature>
<evidence type="ECO:0000256" key="6">
    <source>
        <dbReference type="ARBA" id="ARBA00023157"/>
    </source>
</evidence>
<dbReference type="InterPro" id="IPR025661">
    <property type="entry name" value="Pept_asp_AS"/>
</dbReference>
<dbReference type="AlphaFoldDB" id="A0A6J0TSE0"/>
<dbReference type="InterPro" id="IPR013128">
    <property type="entry name" value="Peptidase_C1A"/>
</dbReference>
<dbReference type="Proteomes" id="UP001652642">
    <property type="component" value="Chromosome 7"/>
</dbReference>
<dbReference type="Pfam" id="PF00112">
    <property type="entry name" value="Peptidase_C1"/>
    <property type="match status" value="1"/>
</dbReference>
<keyword evidence="5" id="KW-0865">Zymogen</keyword>
<dbReference type="InterPro" id="IPR000668">
    <property type="entry name" value="Peptidase_C1A_C"/>
</dbReference>
<protein>
    <submittedName>
        <fullName evidence="10">Procathepsin L-like isoform X1</fullName>
    </submittedName>
</protein>
<dbReference type="InterPro" id="IPR039417">
    <property type="entry name" value="Peptidase_C1A_papain-like"/>
</dbReference>
<evidence type="ECO:0000313" key="10">
    <source>
        <dbReference type="RefSeq" id="XP_020649935.2"/>
    </source>
</evidence>
<keyword evidence="6" id="KW-1015">Disulfide bond</keyword>
<dbReference type="CDD" id="cd02248">
    <property type="entry name" value="Peptidase_C1A"/>
    <property type="match status" value="1"/>
</dbReference>
<feature type="domain" description="Cathepsin propeptide inhibitor" evidence="8">
    <location>
        <begin position="100"/>
        <end position="159"/>
    </location>
</feature>
<evidence type="ECO:0000256" key="5">
    <source>
        <dbReference type="ARBA" id="ARBA00023145"/>
    </source>
</evidence>
<dbReference type="PROSITE" id="PS00139">
    <property type="entry name" value="THIOL_PROTEASE_CYS"/>
    <property type="match status" value="1"/>
</dbReference>
<dbReference type="InterPro" id="IPR013201">
    <property type="entry name" value="Prot_inhib_I29"/>
</dbReference>
<dbReference type="SMART" id="SM00645">
    <property type="entry name" value="Pept_C1"/>
    <property type="match status" value="1"/>
</dbReference>
<dbReference type="SMART" id="SM00848">
    <property type="entry name" value="Inhibitor_I29"/>
    <property type="match status" value="1"/>
</dbReference>
<evidence type="ECO:0000256" key="4">
    <source>
        <dbReference type="ARBA" id="ARBA00022807"/>
    </source>
</evidence>
<dbReference type="RefSeq" id="XP_020649935.2">
    <property type="nucleotide sequence ID" value="XM_020794276.2"/>
</dbReference>
<gene>
    <name evidence="10" type="primary">LOC110079320</name>
</gene>
<dbReference type="Gene3D" id="3.90.70.10">
    <property type="entry name" value="Cysteine proteinases"/>
    <property type="match status" value="1"/>
</dbReference>
<reference evidence="10" key="1">
    <citation type="submission" date="2025-08" db="UniProtKB">
        <authorList>
            <consortium name="RefSeq"/>
        </authorList>
    </citation>
    <scope>IDENTIFICATION</scope>
</reference>
<dbReference type="InParanoid" id="A0A6J0TSE0"/>
<dbReference type="PANTHER" id="PTHR12411">
    <property type="entry name" value="CYSTEINE PROTEASE FAMILY C1-RELATED"/>
    <property type="match status" value="1"/>
</dbReference>
<dbReference type="InterPro" id="IPR038765">
    <property type="entry name" value="Papain-like_cys_pep_sf"/>
</dbReference>
<dbReference type="SUPFAM" id="SSF54001">
    <property type="entry name" value="Cysteine proteinases"/>
    <property type="match status" value="1"/>
</dbReference>
<name>A0A6J0TSE0_9SAUR</name>
<evidence type="ECO:0000256" key="3">
    <source>
        <dbReference type="ARBA" id="ARBA00022801"/>
    </source>
</evidence>
<evidence type="ECO:0000256" key="2">
    <source>
        <dbReference type="ARBA" id="ARBA00022670"/>
    </source>
</evidence>
<dbReference type="GeneID" id="110079320"/>
<sequence length="409" mass="45340">MCDGVERKLRFLEQLCSCKDTGRPPPSRAFSFLRGKKSLRSDQGYTATFLPRVLCLAAQPYKVVAVAYQAEDMPPVLAVASLVFLSACSTALDLALEGVWKGWKEEHAKAYLEDDEAFRREVWEKNLQRIEQHNLEALQGKHSYRLGMNHLGDLTDEEFNQMLNGFRPDPAQRHGKASHVLRESPTLNVPVEVDWRKKGYVTPVKNQGHCGACWAFSATGALEGLLFNKTGKLVPLSEQNLIDCSWKVGNRGCHGGYITQAFEYVRENGGINSEHDYPYVEKEESGCRYDPRIRAGNCSSLVRVQAGSEAALAQAVATVGPVSVAVDARSFFFHFYKSGIFASSWCGQLVNHAVLSVGYAAIQEGGTLTEYWILKNSWSEKWGEGGYMRLAKGLDNHCGVASQASYPVV</sequence>
<dbReference type="OrthoDB" id="10253408at2759"/>
<dbReference type="GO" id="GO:0006508">
    <property type="term" value="P:proteolysis"/>
    <property type="evidence" value="ECO:0007669"/>
    <property type="project" value="UniProtKB-KW"/>
</dbReference>
<dbReference type="Pfam" id="PF08246">
    <property type="entry name" value="Inhibitor_I29"/>
    <property type="match status" value="1"/>
</dbReference>
<dbReference type="InterPro" id="IPR000169">
    <property type="entry name" value="Pept_cys_AS"/>
</dbReference>
<evidence type="ECO:0000256" key="1">
    <source>
        <dbReference type="ARBA" id="ARBA00008455"/>
    </source>
</evidence>
<keyword evidence="4" id="KW-0788">Thiol protease</keyword>
<evidence type="ECO:0000313" key="9">
    <source>
        <dbReference type="Proteomes" id="UP001652642"/>
    </source>
</evidence>
<evidence type="ECO:0000259" key="8">
    <source>
        <dbReference type="SMART" id="SM00848"/>
    </source>
</evidence>
<keyword evidence="2" id="KW-0645">Protease</keyword>